<evidence type="ECO:0000313" key="2">
    <source>
        <dbReference type="Proteomes" id="UP000204511"/>
    </source>
</evidence>
<evidence type="ECO:0000313" key="1">
    <source>
        <dbReference type="EMBL" id="ANA49435.1"/>
    </source>
</evidence>
<dbReference type="EMBL" id="KU867307">
    <property type="protein sequence ID" value="ANA49435.1"/>
    <property type="molecule type" value="Genomic_DNA"/>
</dbReference>
<dbReference type="Proteomes" id="UP000204511">
    <property type="component" value="Genome"/>
</dbReference>
<gene>
    <name evidence="1" type="ORF">CGG41_081</name>
</gene>
<organism evidence="1 2">
    <name type="scientific">Salmonella phage vB_SnwM_CGG4-1</name>
    <dbReference type="NCBI Taxonomy" id="1815631"/>
    <lineage>
        <taxon>Viruses</taxon>
        <taxon>Duplodnaviria</taxon>
        <taxon>Heunggongvirae</taxon>
        <taxon>Uroviricota</taxon>
        <taxon>Caudoviricetes</taxon>
        <taxon>Pantevenvirales</taxon>
        <taxon>Straboviridae</taxon>
        <taxon>Tevenvirinae</taxon>
        <taxon>Gelderlandvirus</taxon>
        <taxon>Gelderlandvirus cgg41</taxon>
    </lineage>
</organism>
<protein>
    <submittedName>
        <fullName evidence="1">Uncharacterized protein</fullName>
    </submittedName>
</protein>
<sequence length="50" mass="5920">MKLTTWNEIQEMLDVEEVQTLVENIVDSPNEDNVLCFARFIIETYIESQK</sequence>
<reference evidence="2" key="1">
    <citation type="submission" date="2016-03" db="EMBL/GenBank/DDBJ databases">
        <authorList>
            <person name="Cucic S."/>
            <person name="Anany H."/>
            <person name="Brovko L."/>
            <person name="Kropinski A.M."/>
            <person name="Griffiths M.W."/>
        </authorList>
    </citation>
    <scope>NUCLEOTIDE SEQUENCE [LARGE SCALE GENOMIC DNA]</scope>
</reference>
<dbReference type="GeneID" id="29060264"/>
<dbReference type="RefSeq" id="YP_009286447.1">
    <property type="nucleotide sequence ID" value="NC_031065.1"/>
</dbReference>
<name>A0A1B0VVF2_9CAUD</name>
<proteinExistence type="predicted"/>
<dbReference type="KEGG" id="vg:29060264"/>
<keyword evidence="2" id="KW-1185">Reference proteome</keyword>
<accession>A0A1B0VVF2</accession>
<dbReference type="OrthoDB" id="39642at10239"/>